<proteinExistence type="predicted"/>
<gene>
    <name evidence="2" type="ORF">TGRH88_017690</name>
</gene>
<keyword evidence="3" id="KW-1185">Reference proteome</keyword>
<protein>
    <submittedName>
        <fullName evidence="2">Uncharacterized protein</fullName>
    </submittedName>
</protein>
<reference evidence="2 3" key="1">
    <citation type="submission" date="2020-03" db="EMBL/GenBank/DDBJ databases">
        <title>Genome sequence of Toxoplasma gondii RH-88 strain.</title>
        <authorList>
            <person name="Lorenzi H.A."/>
            <person name="Venepally P."/>
            <person name="Rozenberg A."/>
            <person name="Sibley D."/>
        </authorList>
    </citation>
    <scope>NUCLEOTIDE SEQUENCE [LARGE SCALE GENOMIC DNA]</scope>
    <source>
        <strain evidence="2 3">RH-88</strain>
    </source>
</reference>
<feature type="compositionally biased region" description="Basic and acidic residues" evidence="1">
    <location>
        <begin position="58"/>
        <end position="76"/>
    </location>
</feature>
<evidence type="ECO:0000313" key="2">
    <source>
        <dbReference type="EMBL" id="KAF4644775.1"/>
    </source>
</evidence>
<accession>A0A7J6KBE4</accession>
<sequence>MERLRYVRPTMTGAEKTAAIDRGTVRVQKLRQGGREEGLEKKVLRTRGAEDAALCTKQEKTRGRMGTRLERPMEMHHPRKVSLLPVRNARDTHFRTKRPKTRLTQTRF</sequence>
<evidence type="ECO:0000313" key="3">
    <source>
        <dbReference type="Proteomes" id="UP000557509"/>
    </source>
</evidence>
<dbReference type="Proteomes" id="UP000557509">
    <property type="component" value="Unassembled WGS sequence"/>
</dbReference>
<dbReference type="AlphaFoldDB" id="A0A7J6KBE4"/>
<organism evidence="2 3">
    <name type="scientific">Toxoplasma gondii</name>
    <dbReference type="NCBI Taxonomy" id="5811"/>
    <lineage>
        <taxon>Eukaryota</taxon>
        <taxon>Sar</taxon>
        <taxon>Alveolata</taxon>
        <taxon>Apicomplexa</taxon>
        <taxon>Conoidasida</taxon>
        <taxon>Coccidia</taxon>
        <taxon>Eucoccidiorida</taxon>
        <taxon>Eimeriorina</taxon>
        <taxon>Sarcocystidae</taxon>
        <taxon>Toxoplasma</taxon>
    </lineage>
</organism>
<dbReference type="EMBL" id="JAAUHK010000190">
    <property type="protein sequence ID" value="KAF4644775.1"/>
    <property type="molecule type" value="Genomic_DNA"/>
</dbReference>
<evidence type="ECO:0000256" key="1">
    <source>
        <dbReference type="SAM" id="MobiDB-lite"/>
    </source>
</evidence>
<name>A0A7J6KBE4_TOXGO</name>
<feature type="region of interest" description="Disordered" evidence="1">
    <location>
        <begin position="58"/>
        <end position="108"/>
    </location>
</feature>
<comment type="caution">
    <text evidence="2">The sequence shown here is derived from an EMBL/GenBank/DDBJ whole genome shotgun (WGS) entry which is preliminary data.</text>
</comment>